<reference evidence="3 4" key="2">
    <citation type="journal article" date="2008" name="Nature">
        <title>The Phaeodactylum genome reveals the evolutionary history of diatom genomes.</title>
        <authorList>
            <person name="Bowler C."/>
            <person name="Allen A.E."/>
            <person name="Badger J.H."/>
            <person name="Grimwood J."/>
            <person name="Jabbari K."/>
            <person name="Kuo A."/>
            <person name="Maheswari U."/>
            <person name="Martens C."/>
            <person name="Maumus F."/>
            <person name="Otillar R.P."/>
            <person name="Rayko E."/>
            <person name="Salamov A."/>
            <person name="Vandepoele K."/>
            <person name="Beszteri B."/>
            <person name="Gruber A."/>
            <person name="Heijde M."/>
            <person name="Katinka M."/>
            <person name="Mock T."/>
            <person name="Valentin K."/>
            <person name="Verret F."/>
            <person name="Berges J.A."/>
            <person name="Brownlee C."/>
            <person name="Cadoret J.P."/>
            <person name="Chiovitti A."/>
            <person name="Choi C.J."/>
            <person name="Coesel S."/>
            <person name="De Martino A."/>
            <person name="Detter J.C."/>
            <person name="Durkin C."/>
            <person name="Falciatore A."/>
            <person name="Fournet J."/>
            <person name="Haruta M."/>
            <person name="Huysman M.J."/>
            <person name="Jenkins B.D."/>
            <person name="Jiroutova K."/>
            <person name="Jorgensen R.E."/>
            <person name="Joubert Y."/>
            <person name="Kaplan A."/>
            <person name="Kroger N."/>
            <person name="Kroth P.G."/>
            <person name="La Roche J."/>
            <person name="Lindquist E."/>
            <person name="Lommer M."/>
            <person name="Martin-Jezequel V."/>
            <person name="Lopez P.J."/>
            <person name="Lucas S."/>
            <person name="Mangogna M."/>
            <person name="McGinnis K."/>
            <person name="Medlin L.K."/>
            <person name="Montsant A."/>
            <person name="Oudot-Le Secq M.P."/>
            <person name="Napoli C."/>
            <person name="Obornik M."/>
            <person name="Parker M.S."/>
            <person name="Petit J.L."/>
            <person name="Porcel B.M."/>
            <person name="Poulsen N."/>
            <person name="Robison M."/>
            <person name="Rychlewski L."/>
            <person name="Rynearson T.A."/>
            <person name="Schmutz J."/>
            <person name="Shapiro H."/>
            <person name="Siaut M."/>
            <person name="Stanley M."/>
            <person name="Sussman M.R."/>
            <person name="Taylor A.R."/>
            <person name="Vardi A."/>
            <person name="von Dassow P."/>
            <person name="Vyverman W."/>
            <person name="Willis A."/>
            <person name="Wyrwicz L.S."/>
            <person name="Rokhsar D.S."/>
            <person name="Weissenbach J."/>
            <person name="Armbrust E.V."/>
            <person name="Green B.R."/>
            <person name="Van de Peer Y."/>
            <person name="Grigoriev I.V."/>
        </authorList>
    </citation>
    <scope>NUCLEOTIDE SEQUENCE [LARGE SCALE GENOMIC DNA]</scope>
    <source>
        <strain evidence="3 4">CCMP1335</strain>
    </source>
</reference>
<feature type="transmembrane region" description="Helical" evidence="2">
    <location>
        <begin position="158"/>
        <end position="176"/>
    </location>
</feature>
<evidence type="ECO:0000313" key="4">
    <source>
        <dbReference type="Proteomes" id="UP000001449"/>
    </source>
</evidence>
<feature type="transmembrane region" description="Helical" evidence="2">
    <location>
        <begin position="261"/>
        <end position="278"/>
    </location>
</feature>
<feature type="transmembrane region" description="Helical" evidence="2">
    <location>
        <begin position="188"/>
        <end position="208"/>
    </location>
</feature>
<feature type="transmembrane region" description="Helical" evidence="2">
    <location>
        <begin position="284"/>
        <end position="305"/>
    </location>
</feature>
<feature type="compositionally biased region" description="Acidic residues" evidence="1">
    <location>
        <begin position="92"/>
        <end position="106"/>
    </location>
</feature>
<dbReference type="PANTHER" id="PTHR40535">
    <property type="entry name" value="CHROMOSOME UNDETERMINED SCAFFOLD_9, WHOLE GENOME SHOTGUN SEQUENCE"/>
    <property type="match status" value="1"/>
</dbReference>
<proteinExistence type="predicted"/>
<evidence type="ECO:0000256" key="1">
    <source>
        <dbReference type="SAM" id="MobiDB-lite"/>
    </source>
</evidence>
<organism evidence="3 4">
    <name type="scientific">Thalassiosira pseudonana</name>
    <name type="common">Marine diatom</name>
    <name type="synonym">Cyclotella nana</name>
    <dbReference type="NCBI Taxonomy" id="35128"/>
    <lineage>
        <taxon>Eukaryota</taxon>
        <taxon>Sar</taxon>
        <taxon>Stramenopiles</taxon>
        <taxon>Ochrophyta</taxon>
        <taxon>Bacillariophyta</taxon>
        <taxon>Coscinodiscophyceae</taxon>
        <taxon>Thalassiosirophycidae</taxon>
        <taxon>Thalassiosirales</taxon>
        <taxon>Thalassiosiraceae</taxon>
        <taxon>Thalassiosira</taxon>
    </lineage>
</organism>
<dbReference type="EMBL" id="CM000643">
    <property type="protein sequence ID" value="EED91021.1"/>
    <property type="molecule type" value="Genomic_DNA"/>
</dbReference>
<protein>
    <submittedName>
        <fullName evidence="3">Uncharacterized protein</fullName>
    </submittedName>
</protein>
<dbReference type="Proteomes" id="UP000001449">
    <property type="component" value="Chromosome 6"/>
</dbReference>
<keyword evidence="4" id="KW-1185">Reference proteome</keyword>
<sequence length="637" mass="69155">MAFEPIFAALQSGENTTLPSQHPYTSAAIIVIFAFLVPLLTMEINYFRLAVYRAWHRQRRESEKLKRKQEGALAAAAAARSVTRADNRDAGGDDIIDNDDDDDDDCISNSSTTSSAVGHLVHDITESLTKRSSCNSNIHRRSNDPSLRKAYTAIRHSSLQAILSSLVVYGGTAAGIAVNTRGLDEKVIAIVGGASKFMASLMVFIVSAKIPQWLGVYHEGSIRLVKCSSNYSKHVQNIQLVSDEDDDENASLAKLRSNVRMGVWFHFAKFYIILMPFYCGVQAATIPVSIMSGFVSGFILMWCIFGRNTPSRRARLPNSSSYDAFIFDPRSPFKDVKCPFSGMEEFQTVSGDEISNVGTPVSTGELVVGSSVVVGVSGDTGARTMNDNILNPNAKQTADKDVDDDDEFNINGSSLCTSNNPQTIGATSQIESTKEELPAVQETLYNHINEGKVCAFDNRGTESNITTFEDKEAAHEAGFLVLHCGACGACSSWDNLIVEHVTRDKMASLANECAKGALFGGGDDALTECLMSDDIGFEEECAICWSEDILCTKQNCAFIFLQAQMINNVGNFAVGPNDITSASCEEAHCEVGQFVPCSGATRRRMNITSSIARPGEQQCGIVDVKDWEDLFFGSGVA</sequence>
<name>B8C4X3_THAPS</name>
<evidence type="ECO:0000256" key="2">
    <source>
        <dbReference type="SAM" id="Phobius"/>
    </source>
</evidence>
<gene>
    <name evidence="3" type="ORF">THAPSDRAFT_22953</name>
</gene>
<keyword evidence="2" id="KW-0472">Membrane</keyword>
<evidence type="ECO:0000313" key="3">
    <source>
        <dbReference type="EMBL" id="EED91021.1"/>
    </source>
</evidence>
<reference evidence="3 4" key="1">
    <citation type="journal article" date="2004" name="Science">
        <title>The genome of the diatom Thalassiosira pseudonana: ecology, evolution, and metabolism.</title>
        <authorList>
            <person name="Armbrust E.V."/>
            <person name="Berges J.A."/>
            <person name="Bowler C."/>
            <person name="Green B.R."/>
            <person name="Martinez D."/>
            <person name="Putnam N.H."/>
            <person name="Zhou S."/>
            <person name="Allen A.E."/>
            <person name="Apt K.E."/>
            <person name="Bechner M."/>
            <person name="Brzezinski M.A."/>
            <person name="Chaal B.K."/>
            <person name="Chiovitti A."/>
            <person name="Davis A.K."/>
            <person name="Demarest M.S."/>
            <person name="Detter J.C."/>
            <person name="Glavina T."/>
            <person name="Goodstein D."/>
            <person name="Hadi M.Z."/>
            <person name="Hellsten U."/>
            <person name="Hildebrand M."/>
            <person name="Jenkins B.D."/>
            <person name="Jurka J."/>
            <person name="Kapitonov V.V."/>
            <person name="Kroger N."/>
            <person name="Lau W.W."/>
            <person name="Lane T.W."/>
            <person name="Larimer F.W."/>
            <person name="Lippmeier J.C."/>
            <person name="Lucas S."/>
            <person name="Medina M."/>
            <person name="Montsant A."/>
            <person name="Obornik M."/>
            <person name="Parker M.S."/>
            <person name="Palenik B."/>
            <person name="Pazour G.J."/>
            <person name="Richardson P.M."/>
            <person name="Rynearson T.A."/>
            <person name="Saito M.A."/>
            <person name="Schwartz D.C."/>
            <person name="Thamatrakoln K."/>
            <person name="Valentin K."/>
            <person name="Vardi A."/>
            <person name="Wilkerson F.P."/>
            <person name="Rokhsar D.S."/>
        </authorList>
    </citation>
    <scope>NUCLEOTIDE SEQUENCE [LARGE SCALE GENOMIC DNA]</scope>
    <source>
        <strain evidence="3 4">CCMP1335</strain>
    </source>
</reference>
<accession>B8C4X3</accession>
<dbReference type="GeneID" id="7442328"/>
<keyword evidence="2" id="KW-0812">Transmembrane</keyword>
<dbReference type="HOGENOM" id="CLU_429942_0_0_1"/>
<keyword evidence="2" id="KW-1133">Transmembrane helix</keyword>
<feature type="transmembrane region" description="Helical" evidence="2">
    <location>
        <begin position="27"/>
        <end position="51"/>
    </location>
</feature>
<dbReference type="PaxDb" id="35128-Thaps22953"/>
<dbReference type="InParanoid" id="B8C4X3"/>
<dbReference type="PANTHER" id="PTHR40535:SF1">
    <property type="entry name" value="CHROMOSOME UNDETERMINED SCAFFOLD_9, WHOLE GENOME SHOTGUN SEQUENCE"/>
    <property type="match status" value="1"/>
</dbReference>
<dbReference type="AlphaFoldDB" id="B8C4X3"/>
<dbReference type="KEGG" id="tps:THAPSDRAFT_22953"/>
<dbReference type="RefSeq" id="XP_002290914.1">
    <property type="nucleotide sequence ID" value="XM_002290878.1"/>
</dbReference>
<dbReference type="eggNOG" id="ENOG502S5DE">
    <property type="taxonomic scope" value="Eukaryota"/>
</dbReference>
<feature type="region of interest" description="Disordered" evidence="1">
    <location>
        <begin position="84"/>
        <end position="113"/>
    </location>
</feature>